<evidence type="ECO:0000259" key="1">
    <source>
        <dbReference type="Pfam" id="PF23343"/>
    </source>
</evidence>
<organism evidence="2">
    <name type="scientific">Dulem virus 229</name>
    <dbReference type="NCBI Taxonomy" id="3145706"/>
    <lineage>
        <taxon>Viruses</taxon>
        <taxon>Monodnaviria</taxon>
        <taxon>Sangervirae</taxon>
        <taxon>Phixviricota</taxon>
        <taxon>Malgrandaviricetes</taxon>
        <taxon>Petitvirales</taxon>
        <taxon>Microviridae</taxon>
        <taxon>Microvirus</taxon>
    </lineage>
</organism>
<proteinExistence type="predicted"/>
<reference evidence="2" key="1">
    <citation type="submission" date="2024-03" db="EMBL/GenBank/DDBJ databases">
        <title>Diverse circular DNA viruses in blood, oral, and fecal samples of captive lemurs.</title>
        <authorList>
            <person name="Paietta E.N."/>
            <person name="Kraberger S."/>
            <person name="Lund M.C."/>
            <person name="Custer J.M."/>
            <person name="Vargas K.M."/>
            <person name="Ehmke E.E."/>
            <person name="Yoder A.D."/>
            <person name="Varsani A."/>
        </authorList>
    </citation>
    <scope>NUCLEOTIDE SEQUENCE</scope>
    <source>
        <strain evidence="2">Duke_23FS_27</strain>
    </source>
</reference>
<protein>
    <submittedName>
        <fullName evidence="2">Replication initiator protein</fullName>
    </submittedName>
</protein>
<feature type="domain" description="Replication-associated protein ORF2/G2P" evidence="1">
    <location>
        <begin position="76"/>
        <end position="188"/>
    </location>
</feature>
<sequence>MCLAPIKILNPNYIRGGRGMSGRCDITTNEIMYSCLKDTQFKYIYVPCGHCAACRQMRQNNIVQRAREMYKDYHCIFVTATYKDEMLPTLQVNGRTFHYADIQDVIKMFKRIRTKCDRGEYDFPDFKYLYVSEYGSKRHRPHFHMLIFVPRSSSDDALAAVRYANTFEEIFKKEWCRNLGSKRVPDYRPLSEFTRRWSPAKNRTVGTYDVHAVMPTAEDPGCEDVAFYVTKYCLKFDKWADNLKSALFYNTPSDVFQDVWRDKIRPRMCISKGFGLSDCIDDYLRYCVDWSITNCPDKGPQYLTSDGKSFPMSRYYTKRVLTPRDKAVFLSHSANGFAPDGCKVSDAAKCGPDVSPQEASLREKKFEKIIKHLREDFFNMYEESDFDNSDFDDFYLEEEYLEPEMSPSDEFD</sequence>
<dbReference type="InterPro" id="IPR056906">
    <property type="entry name" value="ORF2/G2P_dom"/>
</dbReference>
<evidence type="ECO:0000313" key="2">
    <source>
        <dbReference type="EMBL" id="XCD04409.1"/>
    </source>
</evidence>
<accession>A0AAU8AY90</accession>
<dbReference type="EMBL" id="PP511456">
    <property type="protein sequence ID" value="XCD04409.1"/>
    <property type="molecule type" value="Genomic_DNA"/>
</dbReference>
<name>A0AAU8AY90_9VIRU</name>
<dbReference type="Pfam" id="PF23343">
    <property type="entry name" value="REP_ORF2-G2P"/>
    <property type="match status" value="1"/>
</dbReference>